<dbReference type="Gene3D" id="3.40.50.300">
    <property type="entry name" value="P-loop containing nucleotide triphosphate hydrolases"/>
    <property type="match status" value="1"/>
</dbReference>
<dbReference type="GO" id="GO:0016887">
    <property type="term" value="F:ATP hydrolysis activity"/>
    <property type="evidence" value="ECO:0007669"/>
    <property type="project" value="InterPro"/>
</dbReference>
<dbReference type="InterPro" id="IPR015860">
    <property type="entry name" value="ABC_transpr_TagH-like"/>
</dbReference>
<evidence type="ECO:0000313" key="6">
    <source>
        <dbReference type="EMBL" id="KPL77454.1"/>
    </source>
</evidence>
<evidence type="ECO:0000313" key="7">
    <source>
        <dbReference type="Proteomes" id="UP000050501"/>
    </source>
</evidence>
<evidence type="ECO:0000256" key="2">
    <source>
        <dbReference type="ARBA" id="ARBA00022448"/>
    </source>
</evidence>
<dbReference type="InterPro" id="IPR027417">
    <property type="entry name" value="P-loop_NTPase"/>
</dbReference>
<dbReference type="SMART" id="SM00382">
    <property type="entry name" value="AAA"/>
    <property type="match status" value="1"/>
</dbReference>
<dbReference type="STRING" id="229921.ADN01_16320"/>
<dbReference type="Proteomes" id="UP000050501">
    <property type="component" value="Unassembled WGS sequence"/>
</dbReference>
<evidence type="ECO:0000256" key="3">
    <source>
        <dbReference type="ARBA" id="ARBA00022741"/>
    </source>
</evidence>
<dbReference type="AlphaFoldDB" id="A0A0P6X675"/>
<dbReference type="GO" id="GO:0016020">
    <property type="term" value="C:membrane"/>
    <property type="evidence" value="ECO:0007669"/>
    <property type="project" value="InterPro"/>
</dbReference>
<organism evidence="6 7">
    <name type="scientific">Levilinea saccharolytica</name>
    <dbReference type="NCBI Taxonomy" id="229921"/>
    <lineage>
        <taxon>Bacteria</taxon>
        <taxon>Bacillati</taxon>
        <taxon>Chloroflexota</taxon>
        <taxon>Anaerolineae</taxon>
        <taxon>Anaerolineales</taxon>
        <taxon>Anaerolineaceae</taxon>
        <taxon>Levilinea</taxon>
    </lineage>
</organism>
<dbReference type="InterPro" id="IPR003439">
    <property type="entry name" value="ABC_transporter-like_ATP-bd"/>
</dbReference>
<evidence type="ECO:0000259" key="5">
    <source>
        <dbReference type="PROSITE" id="PS50893"/>
    </source>
</evidence>
<reference evidence="6 7" key="1">
    <citation type="submission" date="2015-07" db="EMBL/GenBank/DDBJ databases">
        <title>Genome sequence of Levilinea saccharolytica DSM 16555.</title>
        <authorList>
            <person name="Hemp J."/>
            <person name="Ward L.M."/>
            <person name="Pace L.A."/>
            <person name="Fischer W.W."/>
        </authorList>
    </citation>
    <scope>NUCLEOTIDE SEQUENCE [LARGE SCALE GENOMIC DNA]</scope>
    <source>
        <strain evidence="6 7">KIBI-1</strain>
    </source>
</reference>
<dbReference type="GO" id="GO:0140359">
    <property type="term" value="F:ABC-type transporter activity"/>
    <property type="evidence" value="ECO:0007669"/>
    <property type="project" value="InterPro"/>
</dbReference>
<gene>
    <name evidence="6" type="ORF">ADN01_16320</name>
</gene>
<evidence type="ECO:0000256" key="1">
    <source>
        <dbReference type="ARBA" id="ARBA00005417"/>
    </source>
</evidence>
<keyword evidence="2" id="KW-0813">Transport</keyword>
<dbReference type="InterPro" id="IPR050683">
    <property type="entry name" value="Bact_Polysacc_Export_ATP-bd"/>
</dbReference>
<dbReference type="OrthoDB" id="9778870at2"/>
<dbReference type="Pfam" id="PF14524">
    <property type="entry name" value="Wzt_C"/>
    <property type="match status" value="1"/>
</dbReference>
<dbReference type="Pfam" id="PF00005">
    <property type="entry name" value="ABC_tran"/>
    <property type="match status" value="1"/>
</dbReference>
<dbReference type="Gene3D" id="2.70.50.60">
    <property type="entry name" value="abc- transporter (atp binding component) like domain"/>
    <property type="match status" value="1"/>
</dbReference>
<dbReference type="InterPro" id="IPR029439">
    <property type="entry name" value="Wzt_C"/>
</dbReference>
<dbReference type="CDD" id="cd10147">
    <property type="entry name" value="Wzt_C-like"/>
    <property type="match status" value="1"/>
</dbReference>
<dbReference type="InterPro" id="IPR003593">
    <property type="entry name" value="AAA+_ATPase"/>
</dbReference>
<protein>
    <recommendedName>
        <fullName evidence="5">ABC transporter domain-containing protein</fullName>
    </recommendedName>
</protein>
<dbReference type="GO" id="GO:0005524">
    <property type="term" value="F:ATP binding"/>
    <property type="evidence" value="ECO:0007669"/>
    <property type="project" value="UniProtKB-KW"/>
</dbReference>
<sequence>MPPVISVEHLSKSYRLGQIGTGTFARDLSVWWARVRGKPNPLLRIGETDHGNRMGEEMWALRDVSFTVDQGEVLGVIGRNGAGKSTLLKILSRVTAPTSGQVKVRGRIASLLEVGTGFHPELTGRENIYLNGAILGMTRQEVRRKFDEIVAFAGIEQFIGTPVKRYSTGMFVRLAFAVAAFLESEILLIDEVLAVGDAEFQKKCLGKMGDLASKEGRTVLFVSHNMGAVRNLCPKSLIIKRGVIQYTGDSTEVINKYLESTKEGIGNSTPGEIDCSDLPHSGSGEARITWARMINSENNPSLSFEMDKEIKIEFRVSNPLRLNLNYAIEILDENDYPLYHFESEYEPQIEMANKISNENPIVTAIIPPLHLFPDNYVINLWVGLHHTRVDKVERCFNFRVLKQKELNRELLTTRGRFFAESKWMIN</sequence>
<accession>A0A0P6X675</accession>
<evidence type="ECO:0000256" key="4">
    <source>
        <dbReference type="ARBA" id="ARBA00022840"/>
    </source>
</evidence>
<dbReference type="PANTHER" id="PTHR46743">
    <property type="entry name" value="TEICHOIC ACIDS EXPORT ATP-BINDING PROTEIN TAGH"/>
    <property type="match status" value="1"/>
</dbReference>
<dbReference type="PANTHER" id="PTHR46743:SF2">
    <property type="entry name" value="TEICHOIC ACIDS EXPORT ATP-BINDING PROTEIN TAGH"/>
    <property type="match status" value="1"/>
</dbReference>
<proteinExistence type="inferred from homology"/>
<feature type="domain" description="ABC transporter" evidence="5">
    <location>
        <begin position="43"/>
        <end position="266"/>
    </location>
</feature>
<name>A0A0P6X675_9CHLR</name>
<dbReference type="EMBL" id="LGCM01000060">
    <property type="protein sequence ID" value="KPL77454.1"/>
    <property type="molecule type" value="Genomic_DNA"/>
</dbReference>
<keyword evidence="3" id="KW-0547">Nucleotide-binding</keyword>
<dbReference type="PROSITE" id="PS50893">
    <property type="entry name" value="ABC_TRANSPORTER_2"/>
    <property type="match status" value="1"/>
</dbReference>
<comment type="caution">
    <text evidence="6">The sequence shown here is derived from an EMBL/GenBank/DDBJ whole genome shotgun (WGS) entry which is preliminary data.</text>
</comment>
<comment type="similarity">
    <text evidence="1">Belongs to the ABC transporter superfamily.</text>
</comment>
<keyword evidence="4" id="KW-0067">ATP-binding</keyword>
<dbReference type="RefSeq" id="WP_062419151.1">
    <property type="nucleotide sequence ID" value="NZ_DF967974.1"/>
</dbReference>
<dbReference type="CDD" id="cd03220">
    <property type="entry name" value="ABC_KpsT_Wzt"/>
    <property type="match status" value="1"/>
</dbReference>
<keyword evidence="7" id="KW-1185">Reference proteome</keyword>
<dbReference type="PATRIC" id="fig|229921.5.peg.2704"/>
<dbReference type="SUPFAM" id="SSF52540">
    <property type="entry name" value="P-loop containing nucleoside triphosphate hydrolases"/>
    <property type="match status" value="1"/>
</dbReference>